<evidence type="ECO:0000313" key="2">
    <source>
        <dbReference type="Proteomes" id="UP000008021"/>
    </source>
</evidence>
<dbReference type="STRING" id="40149.A0A0E0E868"/>
<proteinExistence type="predicted"/>
<dbReference type="HOGENOM" id="CLU_1505755_0_0_1"/>
<dbReference type="PANTHER" id="PTHR34591:SF29">
    <property type="entry name" value="F-BOX DOMAIN-CONTAINING PROTEIN"/>
    <property type="match status" value="1"/>
</dbReference>
<organism evidence="1">
    <name type="scientific">Oryza meridionalis</name>
    <dbReference type="NCBI Taxonomy" id="40149"/>
    <lineage>
        <taxon>Eukaryota</taxon>
        <taxon>Viridiplantae</taxon>
        <taxon>Streptophyta</taxon>
        <taxon>Embryophyta</taxon>
        <taxon>Tracheophyta</taxon>
        <taxon>Spermatophyta</taxon>
        <taxon>Magnoliopsida</taxon>
        <taxon>Liliopsida</taxon>
        <taxon>Poales</taxon>
        <taxon>Poaceae</taxon>
        <taxon>BOP clade</taxon>
        <taxon>Oryzoideae</taxon>
        <taxon>Oryzeae</taxon>
        <taxon>Oryzinae</taxon>
        <taxon>Oryza</taxon>
    </lineage>
</organism>
<sequence length="179" mass="21281">MNNSVMDLGPYNIIINYRSIYYYYDDDYYVENEPIVKEKFEKFEWDFDSDNVLEPGSRRKDCYVYFLAFHPYKDTVFLGDKFDRVLAYNWSSSKLQDLARFSQIFTHHATYMHYDKLPSRTVLRLFIDSETLMMMEGPSQTVFQTFTDLMTPPMVMMKDLHKLFFGPSPINDDASFNGS</sequence>
<reference evidence="1" key="1">
    <citation type="submission" date="2015-04" db="UniProtKB">
        <authorList>
            <consortium name="EnsemblPlants"/>
        </authorList>
    </citation>
    <scope>IDENTIFICATION</scope>
</reference>
<evidence type="ECO:0000313" key="1">
    <source>
        <dbReference type="EnsemblPlants" id="OMERI07G03610.1"/>
    </source>
</evidence>
<dbReference type="Proteomes" id="UP000008021">
    <property type="component" value="Chromosome 7"/>
</dbReference>
<keyword evidence="2" id="KW-1185">Reference proteome</keyword>
<accession>A0A0E0E868</accession>
<dbReference type="Gramene" id="OMERI07G03610.1">
    <property type="protein sequence ID" value="OMERI07G03610.1"/>
    <property type="gene ID" value="OMERI07G03610"/>
</dbReference>
<protein>
    <submittedName>
        <fullName evidence="1">Uncharacterized protein</fullName>
    </submittedName>
</protein>
<dbReference type="EnsemblPlants" id="OMERI07G03610.1">
    <property type="protein sequence ID" value="OMERI07G03610.1"/>
    <property type="gene ID" value="OMERI07G03610"/>
</dbReference>
<dbReference type="PANTHER" id="PTHR34591">
    <property type="entry name" value="OS03G0653100 PROTEIN-RELATED"/>
    <property type="match status" value="1"/>
</dbReference>
<dbReference type="AlphaFoldDB" id="A0A0E0E868"/>
<reference evidence="1" key="2">
    <citation type="submission" date="2018-05" db="EMBL/GenBank/DDBJ databases">
        <title>OmerRS3 (Oryza meridionalis Reference Sequence Version 3).</title>
        <authorList>
            <person name="Zhang J."/>
            <person name="Kudrna D."/>
            <person name="Lee S."/>
            <person name="Talag J."/>
            <person name="Welchert J."/>
            <person name="Wing R.A."/>
        </authorList>
    </citation>
    <scope>NUCLEOTIDE SEQUENCE [LARGE SCALE GENOMIC DNA]</scope>
    <source>
        <strain evidence="1">cv. OR44</strain>
    </source>
</reference>
<name>A0A0E0E868_9ORYZ</name>